<dbReference type="Gene3D" id="1.25.40.570">
    <property type="match status" value="1"/>
</dbReference>
<evidence type="ECO:0000256" key="2">
    <source>
        <dbReference type="ARBA" id="ARBA00004496"/>
    </source>
</evidence>
<evidence type="ECO:0000256" key="5">
    <source>
        <dbReference type="ARBA" id="ARBA00023242"/>
    </source>
</evidence>
<dbReference type="SUPFAM" id="SSF56219">
    <property type="entry name" value="DNase I-like"/>
    <property type="match status" value="1"/>
</dbReference>
<dbReference type="InterPro" id="IPR019585">
    <property type="entry name" value="Rpn7/CSN1"/>
</dbReference>
<keyword evidence="5" id="KW-0539">Nucleus</keyword>
<feature type="domain" description="26S proteasome regulatory subunit Rpn7 N-terminal" evidence="7">
    <location>
        <begin position="72"/>
        <end position="170"/>
    </location>
</feature>
<protein>
    <submittedName>
        <fullName evidence="8">Uncharacterized protein</fullName>
    </submittedName>
</protein>
<evidence type="ECO:0000259" key="6">
    <source>
        <dbReference type="Pfam" id="PF03372"/>
    </source>
</evidence>
<evidence type="ECO:0000256" key="3">
    <source>
        <dbReference type="ARBA" id="ARBA00022490"/>
    </source>
</evidence>
<feature type="domain" description="Endonuclease/exonuclease/phosphatase" evidence="6">
    <location>
        <begin position="5"/>
        <end position="65"/>
    </location>
</feature>
<dbReference type="RefSeq" id="XP_016662153.1">
    <property type="nucleotide sequence ID" value="XM_016806664.2"/>
</dbReference>
<keyword evidence="4" id="KW-0736">Signalosome</keyword>
<dbReference type="InterPro" id="IPR045135">
    <property type="entry name" value="Rpn7_N"/>
</dbReference>
<evidence type="ECO:0000259" key="7">
    <source>
        <dbReference type="Pfam" id="PF10602"/>
    </source>
</evidence>
<dbReference type="GeneID" id="100569549"/>
<dbReference type="PANTHER" id="PTHR14145">
    <property type="entry name" value="26S PROTESOME SUBUNIT 6"/>
    <property type="match status" value="1"/>
</dbReference>
<dbReference type="Proteomes" id="UP000007819">
    <property type="component" value="Unassembled WGS sequence"/>
</dbReference>
<organism evidence="8 9">
    <name type="scientific">Acyrthosiphon pisum</name>
    <name type="common">Pea aphid</name>
    <dbReference type="NCBI Taxonomy" id="7029"/>
    <lineage>
        <taxon>Eukaryota</taxon>
        <taxon>Metazoa</taxon>
        <taxon>Ecdysozoa</taxon>
        <taxon>Arthropoda</taxon>
        <taxon>Hexapoda</taxon>
        <taxon>Insecta</taxon>
        <taxon>Pterygota</taxon>
        <taxon>Neoptera</taxon>
        <taxon>Paraneoptera</taxon>
        <taxon>Hemiptera</taxon>
        <taxon>Sternorrhyncha</taxon>
        <taxon>Aphidomorpha</taxon>
        <taxon>Aphidoidea</taxon>
        <taxon>Aphididae</taxon>
        <taxon>Macrosiphini</taxon>
        <taxon>Acyrthosiphon</taxon>
    </lineage>
</organism>
<evidence type="ECO:0000313" key="8">
    <source>
        <dbReference type="EnsemblMetazoa" id="XP_016662153.1"/>
    </source>
</evidence>
<dbReference type="PANTHER" id="PTHR14145:SF2">
    <property type="entry name" value="COP9 SIGNALOSOME COMPLEX SUBUNIT 1"/>
    <property type="match status" value="1"/>
</dbReference>
<dbReference type="EnsemblMetazoa" id="XM_016806664.2">
    <property type="protein sequence ID" value="XP_016662153.1"/>
    <property type="gene ID" value="LOC100569549"/>
</dbReference>
<dbReference type="InterPro" id="IPR005135">
    <property type="entry name" value="Endo/exonuclease/phosphatase"/>
</dbReference>
<comment type="subcellular location">
    <subcellularLocation>
        <location evidence="2">Cytoplasm</location>
    </subcellularLocation>
    <subcellularLocation>
        <location evidence="1">Nucleus</location>
    </subcellularLocation>
</comment>
<keyword evidence="3" id="KW-0963">Cytoplasm</keyword>
<dbReference type="GO" id="GO:0008180">
    <property type="term" value="C:COP9 signalosome"/>
    <property type="evidence" value="ECO:0007669"/>
    <property type="project" value="UniProtKB-KW"/>
</dbReference>
<keyword evidence="9" id="KW-1185">Reference proteome</keyword>
<dbReference type="KEGG" id="api:100569549"/>
<dbReference type="InterPro" id="IPR036691">
    <property type="entry name" value="Endo/exonu/phosph_ase_sf"/>
</dbReference>
<reference evidence="8" key="2">
    <citation type="submission" date="2022-06" db="UniProtKB">
        <authorList>
            <consortium name="EnsemblMetazoa"/>
        </authorList>
    </citation>
    <scope>IDENTIFICATION</scope>
</reference>
<name>A0A8R2D5A6_ACYPI</name>
<evidence type="ECO:0000256" key="4">
    <source>
        <dbReference type="ARBA" id="ARBA00022790"/>
    </source>
</evidence>
<dbReference type="GO" id="GO:0005737">
    <property type="term" value="C:cytoplasm"/>
    <property type="evidence" value="ECO:0007669"/>
    <property type="project" value="UniProtKB-SubCell"/>
</dbReference>
<sequence length="176" mass="20079">MINNKVDVIALQETHTTDETDLQKRGYIAGYKLIGAINHKQYGIATYVKNDIDTANVVYRSHLNNIYYHVYYQVGIYLQNWSHVINYIIKAESTPDYVENPELLTSYSSKLKCMTGLAELAGRKYKLAAQNFLKTNLDYWDSCDVMTPNDIAIYGGLCALATFNRSELQNNVICNK</sequence>
<reference evidence="9" key="1">
    <citation type="submission" date="2010-06" db="EMBL/GenBank/DDBJ databases">
        <authorList>
            <person name="Jiang H."/>
            <person name="Abraham K."/>
            <person name="Ali S."/>
            <person name="Alsbrooks S.L."/>
            <person name="Anim B.N."/>
            <person name="Anosike U.S."/>
            <person name="Attaway T."/>
            <person name="Bandaranaike D.P."/>
            <person name="Battles P.K."/>
            <person name="Bell S.N."/>
            <person name="Bell A.V."/>
            <person name="Beltran B."/>
            <person name="Bickham C."/>
            <person name="Bustamante Y."/>
            <person name="Caleb T."/>
            <person name="Canada A."/>
            <person name="Cardenas V."/>
            <person name="Carter K."/>
            <person name="Chacko J."/>
            <person name="Chandrabose M.N."/>
            <person name="Chavez D."/>
            <person name="Chavez A."/>
            <person name="Chen L."/>
            <person name="Chu H.-S."/>
            <person name="Claassen K.J."/>
            <person name="Cockrell R."/>
            <person name="Collins M."/>
            <person name="Cooper J.A."/>
            <person name="Cree A."/>
            <person name="Curry S.M."/>
            <person name="Da Y."/>
            <person name="Dao M.D."/>
            <person name="Das B."/>
            <person name="Davila M.-L."/>
            <person name="Davy-Carroll L."/>
            <person name="Denson S."/>
            <person name="Dinh H."/>
            <person name="Ebong V.E."/>
            <person name="Edwards J.R."/>
            <person name="Egan A."/>
            <person name="El-Daye J."/>
            <person name="Escobedo L."/>
            <person name="Fernandez S."/>
            <person name="Fernando P.R."/>
            <person name="Flagg N."/>
            <person name="Forbes L.D."/>
            <person name="Fowler R.G."/>
            <person name="Fu Q."/>
            <person name="Gabisi R.A."/>
            <person name="Ganer J."/>
            <person name="Garbino Pronczuk A."/>
            <person name="Garcia R.M."/>
            <person name="Garner T."/>
            <person name="Garrett T.E."/>
            <person name="Gonzalez D.A."/>
            <person name="Hamid H."/>
            <person name="Hawkins E.S."/>
            <person name="Hirani K."/>
            <person name="Hogues M.E."/>
            <person name="Hollins B."/>
            <person name="Hsiao C.-H."/>
            <person name="Jabil R."/>
            <person name="James M.L."/>
            <person name="Jhangiani S.N."/>
            <person name="Johnson B."/>
            <person name="Johnson Q."/>
            <person name="Joshi V."/>
            <person name="Kalu J.B."/>
            <person name="Kam C."/>
            <person name="Kashfia A."/>
            <person name="Keebler J."/>
            <person name="Kisamo H."/>
            <person name="Kovar C.L."/>
            <person name="Lago L.A."/>
            <person name="Lai C.-Y."/>
            <person name="Laidlaw J."/>
            <person name="Lara F."/>
            <person name="Le T.-K."/>
            <person name="Lee S.L."/>
            <person name="Legall F.H."/>
            <person name="Lemon S.J."/>
            <person name="Lewis L.R."/>
            <person name="Li B."/>
            <person name="Liu Y."/>
            <person name="Liu Y.-S."/>
            <person name="Lopez J."/>
            <person name="Lozado R.J."/>
            <person name="Lu J."/>
            <person name="Madu R.C."/>
            <person name="Maheshwari M."/>
            <person name="Maheshwari R."/>
            <person name="Malloy K."/>
            <person name="Martinez E."/>
            <person name="Mathew T."/>
            <person name="Mercado I.C."/>
            <person name="Mercado C."/>
            <person name="Meyer B."/>
            <person name="Montgomery K."/>
            <person name="Morgan M.B."/>
            <person name="Munidasa M."/>
            <person name="Nazareth L.V."/>
            <person name="Nelson J."/>
            <person name="Ng B.M."/>
            <person name="Nguyen N.B."/>
            <person name="Nguyen P.Q."/>
            <person name="Nguyen T."/>
            <person name="Obregon M."/>
            <person name="Okwuonu G.O."/>
            <person name="Onwere C.G."/>
            <person name="Orozco G."/>
            <person name="Parra A."/>
            <person name="Patel S."/>
            <person name="Patil S."/>
            <person name="Perez A."/>
            <person name="Perez Y."/>
            <person name="Pham C."/>
            <person name="Primus E.L."/>
            <person name="Pu L.-L."/>
            <person name="Puazo M."/>
            <person name="Qin X."/>
            <person name="Quiroz J.B."/>
            <person name="Reese J."/>
            <person name="Richards S."/>
            <person name="Rives C.M."/>
            <person name="Robberts R."/>
            <person name="Ruiz S.J."/>
            <person name="Ruiz M.J."/>
            <person name="Santibanez J."/>
            <person name="Schneider B.W."/>
            <person name="Sisson I."/>
            <person name="Smith M."/>
            <person name="Sodergren E."/>
            <person name="Song X.-Z."/>
            <person name="Song B.B."/>
            <person name="Summersgill H."/>
            <person name="Thelus R."/>
            <person name="Thornton R.D."/>
            <person name="Trejos Z.Y."/>
            <person name="Usmani K."/>
            <person name="Vattathil S."/>
            <person name="Villasana D."/>
            <person name="Walker D.L."/>
            <person name="Wang S."/>
            <person name="Wang K."/>
            <person name="White C.S."/>
            <person name="Williams A.C."/>
            <person name="Williamson J."/>
            <person name="Wilson K."/>
            <person name="Woghiren I.O."/>
            <person name="Woodworth J.R."/>
            <person name="Worley K.C."/>
            <person name="Wright R.A."/>
            <person name="Wu W."/>
            <person name="Young L."/>
            <person name="Zhang L."/>
            <person name="Zhang J."/>
            <person name="Zhu Y."/>
            <person name="Muzny D.M."/>
            <person name="Weinstock G."/>
            <person name="Gibbs R.A."/>
        </authorList>
    </citation>
    <scope>NUCLEOTIDE SEQUENCE [LARGE SCALE GENOMIC DNA]</scope>
    <source>
        <strain evidence="9">LSR1</strain>
    </source>
</reference>
<dbReference type="GO" id="GO:0003824">
    <property type="term" value="F:catalytic activity"/>
    <property type="evidence" value="ECO:0007669"/>
    <property type="project" value="InterPro"/>
</dbReference>
<evidence type="ECO:0000313" key="9">
    <source>
        <dbReference type="Proteomes" id="UP000007819"/>
    </source>
</evidence>
<dbReference type="Pfam" id="PF10602">
    <property type="entry name" value="RPN7"/>
    <property type="match status" value="1"/>
</dbReference>
<dbReference type="OrthoDB" id="422427at2759"/>
<evidence type="ECO:0000256" key="1">
    <source>
        <dbReference type="ARBA" id="ARBA00004123"/>
    </source>
</evidence>
<dbReference type="AlphaFoldDB" id="A0A8R2D5A6"/>
<proteinExistence type="predicted"/>
<accession>A0A8R2D5A6</accession>
<dbReference type="Pfam" id="PF03372">
    <property type="entry name" value="Exo_endo_phos"/>
    <property type="match status" value="1"/>
</dbReference>